<reference evidence="3" key="1">
    <citation type="submission" date="2015-07" db="EMBL/GenBank/DDBJ databases">
        <title>Draft genome sequence of the purine-degrading Gottschalkia purinilyticum DSM 1384 (formerly Clostridium purinilyticum).</title>
        <authorList>
            <person name="Poehlein A."/>
            <person name="Schiel-Bengelsdorf B."/>
            <person name="Bengelsdorf F.R."/>
            <person name="Daniel R."/>
            <person name="Duerre P."/>
        </authorList>
    </citation>
    <scope>NUCLEOTIDE SEQUENCE [LARGE SCALE GENOMIC DNA]</scope>
    <source>
        <strain evidence="3">DSM 1384</strain>
    </source>
</reference>
<comment type="caution">
    <text evidence="2">The sequence shown here is derived from an EMBL/GenBank/DDBJ whole genome shotgun (WGS) entry which is preliminary data.</text>
</comment>
<feature type="transmembrane region" description="Helical" evidence="1">
    <location>
        <begin position="693"/>
        <end position="714"/>
    </location>
</feature>
<dbReference type="RefSeq" id="WP_050353628.1">
    <property type="nucleotide sequence ID" value="NZ_LGSS01000001.1"/>
</dbReference>
<dbReference type="InterPro" id="IPR017850">
    <property type="entry name" value="Alkaline_phosphatase_core_sf"/>
</dbReference>
<feature type="transmembrane region" description="Helical" evidence="1">
    <location>
        <begin position="375"/>
        <end position="395"/>
    </location>
</feature>
<feature type="transmembrane region" description="Helical" evidence="1">
    <location>
        <begin position="433"/>
        <end position="452"/>
    </location>
</feature>
<keyword evidence="3" id="KW-1185">Reference proteome</keyword>
<organism evidence="2 3">
    <name type="scientific">Gottschalkia purinilytica</name>
    <name type="common">Clostridium purinilyticum</name>
    <dbReference type="NCBI Taxonomy" id="1503"/>
    <lineage>
        <taxon>Bacteria</taxon>
        <taxon>Bacillati</taxon>
        <taxon>Bacillota</taxon>
        <taxon>Tissierellia</taxon>
        <taxon>Tissierellales</taxon>
        <taxon>Gottschalkiaceae</taxon>
        <taxon>Gottschalkia</taxon>
    </lineage>
</organism>
<dbReference type="SUPFAM" id="SSF53649">
    <property type="entry name" value="Alkaline phosphatase-like"/>
    <property type="match status" value="1"/>
</dbReference>
<feature type="transmembrane region" description="Helical" evidence="1">
    <location>
        <begin position="550"/>
        <end position="568"/>
    </location>
</feature>
<feature type="transmembrane region" description="Helical" evidence="1">
    <location>
        <begin position="575"/>
        <end position="596"/>
    </location>
</feature>
<accession>A0A0L0WEH7</accession>
<feature type="transmembrane region" description="Helical" evidence="1">
    <location>
        <begin position="637"/>
        <end position="655"/>
    </location>
</feature>
<keyword evidence="1" id="KW-1133">Transmembrane helix</keyword>
<sequence length="717" mass="80060">MVDNKIVKKFTVIFAVFLFIISVGSNSYSQKDSSRKVYMVVANKLSLQDLQYMNNLKSIINSGNIGLMNTKGSIGYKGAESYLTINSSSRAYASDDMARAYNLTKENRSLHETRVGTMDKKYEVGNIDINRIIFANAERQYDTYIGALGDSLHSKGLKTAIFGNSDTDEEKIRLGSLIPMDSKGLIDYGNVDDILVKDNSYPYGVRLDYKKILQGINNIKEDTSLFVIDTGDLDRLNSYSLYLNDEMFMKHRENILKELDDFLGKLINNIDKDSILMIVSPSEGEERIDESKLAPVIMYEKDKQKGGILTSGTTRRNGIIANLDLAPTIANYLGTPINSFMGHNINSSSVENNLEFVNKLNEKTNFVSNARSPFLTIYSVITIIFLIVSCLLIYFDRIMNDKIRSVLKYATLFIMSMPLVFLTISLINIKNMVVFAIIALVMALILLFILSLIKDKYKLLFILLLTFLVLSMDIITGSNMTTFSILGYNPIIGARYFGIGNELTGVLMPTMLLATSLLLDNPKIKKYMLVLLPVSIIIVAHPNLGANVGGTISVLFASMIYVLLMIGIKIDLKKMLGICFGIVGCIFILGILDIYINPNPTHLGRMFLMISQRGSMFMTDIIVRKLQMNIKLMGNSIWGKVLCVNIIAMTTLMIISKEKLKRIFEKYKYLFIGIVSSIIGSIVGLLVNDSGVLLSAISSIFITGTIIYSILVNVERV</sequence>
<dbReference type="STRING" id="1503.CLPU_1c00480"/>
<dbReference type="AlphaFoldDB" id="A0A0L0WEH7"/>
<feature type="transmembrane region" description="Helical" evidence="1">
    <location>
        <begin position="407"/>
        <end position="427"/>
    </location>
</feature>
<protein>
    <submittedName>
        <fullName evidence="2">Alkaline phosphatase-like protein</fullName>
    </submittedName>
</protein>
<proteinExistence type="predicted"/>
<feature type="transmembrane region" description="Helical" evidence="1">
    <location>
        <begin position="496"/>
        <end position="519"/>
    </location>
</feature>
<feature type="transmembrane region" description="Helical" evidence="1">
    <location>
        <begin position="526"/>
        <end position="544"/>
    </location>
</feature>
<feature type="transmembrane region" description="Helical" evidence="1">
    <location>
        <begin position="459"/>
        <end position="476"/>
    </location>
</feature>
<keyword evidence="1" id="KW-0472">Membrane</keyword>
<dbReference type="EMBL" id="LGSS01000001">
    <property type="protein sequence ID" value="KNF09883.1"/>
    <property type="molecule type" value="Genomic_DNA"/>
</dbReference>
<feature type="transmembrane region" description="Helical" evidence="1">
    <location>
        <begin position="667"/>
        <end position="687"/>
    </location>
</feature>
<name>A0A0L0WEH7_GOTPU</name>
<evidence type="ECO:0000313" key="3">
    <source>
        <dbReference type="Proteomes" id="UP000037267"/>
    </source>
</evidence>
<dbReference type="Gene3D" id="3.40.720.10">
    <property type="entry name" value="Alkaline Phosphatase, subunit A"/>
    <property type="match status" value="1"/>
</dbReference>
<dbReference type="OrthoDB" id="3199331at2"/>
<keyword evidence="1" id="KW-0812">Transmembrane</keyword>
<evidence type="ECO:0000256" key="1">
    <source>
        <dbReference type="SAM" id="Phobius"/>
    </source>
</evidence>
<gene>
    <name evidence="2" type="ORF">CLPU_1c00480</name>
</gene>
<evidence type="ECO:0000313" key="2">
    <source>
        <dbReference type="EMBL" id="KNF09883.1"/>
    </source>
</evidence>
<dbReference type="Proteomes" id="UP000037267">
    <property type="component" value="Unassembled WGS sequence"/>
</dbReference>